<name>A0A1S1HDB4_9SPHN</name>
<keyword evidence="1" id="KW-1133">Transmembrane helix</keyword>
<feature type="transmembrane region" description="Helical" evidence="1">
    <location>
        <begin position="12"/>
        <end position="33"/>
    </location>
</feature>
<dbReference type="PANTHER" id="PTHR34219">
    <property type="entry name" value="IRON-REGULATED INNER MEMBRANE PROTEIN-RELATED"/>
    <property type="match status" value="1"/>
</dbReference>
<evidence type="ECO:0000256" key="1">
    <source>
        <dbReference type="SAM" id="Phobius"/>
    </source>
</evidence>
<evidence type="ECO:0008006" key="4">
    <source>
        <dbReference type="Google" id="ProtNLM"/>
    </source>
</evidence>
<proteinExistence type="predicted"/>
<keyword evidence="3" id="KW-1185">Reference proteome</keyword>
<reference evidence="2 3" key="1">
    <citation type="submission" date="2016-09" db="EMBL/GenBank/DDBJ databases">
        <title>Metabolic pathway, cell adaptation mechanisms and a novel monoxygenase revealed through proteogenomic-transcription analysis of a Sphingomonas haloaromaticamans strain degrading the fungicide ortho-phenylphenol.</title>
        <authorList>
            <person name="Perruchon C."/>
            <person name="Papadopoulou E.S."/>
            <person name="Rousidou C."/>
            <person name="Vasileiadis S."/>
            <person name="Tanou G."/>
            <person name="Amoutzias G."/>
            <person name="Molassiotis A."/>
            <person name="Karpouzas D.G."/>
        </authorList>
    </citation>
    <scope>NUCLEOTIDE SEQUENCE [LARGE SCALE GENOMIC DNA]</scope>
    <source>
        <strain evidence="2 3">P3</strain>
    </source>
</reference>
<protein>
    <recommendedName>
        <fullName evidence="4">PepSY-associated TM helix</fullName>
    </recommendedName>
</protein>
<accession>A0A1S1HDB4</accession>
<evidence type="ECO:0000313" key="2">
    <source>
        <dbReference type="EMBL" id="OHT19253.1"/>
    </source>
</evidence>
<dbReference type="PANTHER" id="PTHR34219:SF6">
    <property type="entry name" value="BLR3280 PROTEIN"/>
    <property type="match status" value="1"/>
</dbReference>
<dbReference type="OrthoDB" id="9760788at2"/>
<feature type="transmembrane region" description="Helical" evidence="1">
    <location>
        <begin position="252"/>
        <end position="271"/>
    </location>
</feature>
<sequence>MLRPILFLHRWLGVAVGLVMTIWCLSGFVMLYWDYPRLMPDEQIRGLAPLNLPAATLAHAGLPADMPLSAARVEMMAGRAVLRATPAIDPGRPIAQMRAMPASIDLATGRPIDGLSEAEALAVGRSFGRHYGIGGDALAAVPTGMDQWTVQTFRRHQPMHRIDYAGGATAYVAASGEVVQQTSRAERFWGWLGAVPHWLYPTLLRQDGALWSQMVIWSAFTGCFLTVTGLWVGIARLRRNRRGRIASPYRGLWWWHHMAGLFFGLLTLSWVTSGLLSMNPWGFLESEAGFAERERLAGLMRWGDVAAAIGRLPALPPGTVRLESAPLGGRTYLAAVFADGRRIRLGGDGRPAPLARDELAAALANGPPVAALELMRGEDDYYYAHKYPVTLPVWRAVLDDAERTRLYIDPATGRLIRAFDGNGRAFRWLMDGLHSLDLPALRLRPIRDIVVLPLLAAVTLVCATGTWMGFRAVGRDFRRVRNRRRRQRGARIIAIEGATP</sequence>
<dbReference type="Proteomes" id="UP000179467">
    <property type="component" value="Unassembled WGS sequence"/>
</dbReference>
<feature type="transmembrane region" description="Helical" evidence="1">
    <location>
        <begin position="449"/>
        <end position="474"/>
    </location>
</feature>
<feature type="transmembrane region" description="Helical" evidence="1">
    <location>
        <begin position="210"/>
        <end position="232"/>
    </location>
</feature>
<keyword evidence="1" id="KW-0472">Membrane</keyword>
<keyword evidence="1" id="KW-0812">Transmembrane</keyword>
<evidence type="ECO:0000313" key="3">
    <source>
        <dbReference type="Proteomes" id="UP000179467"/>
    </source>
</evidence>
<dbReference type="AlphaFoldDB" id="A0A1S1HDB4"/>
<organism evidence="2 3">
    <name type="scientific">Edaphosphingomonas haloaromaticamans</name>
    <dbReference type="NCBI Taxonomy" id="653954"/>
    <lineage>
        <taxon>Bacteria</taxon>
        <taxon>Pseudomonadati</taxon>
        <taxon>Pseudomonadota</taxon>
        <taxon>Alphaproteobacteria</taxon>
        <taxon>Sphingomonadales</taxon>
        <taxon>Rhizorhabdaceae</taxon>
        <taxon>Edaphosphingomonas</taxon>
    </lineage>
</organism>
<dbReference type="InterPro" id="IPR005625">
    <property type="entry name" value="PepSY-ass_TM"/>
</dbReference>
<gene>
    <name evidence="2" type="ORF">BHE75_01237</name>
</gene>
<dbReference type="RefSeq" id="WP_070933105.1">
    <property type="nucleotide sequence ID" value="NZ_MIPT01000001.1"/>
</dbReference>
<comment type="caution">
    <text evidence="2">The sequence shown here is derived from an EMBL/GenBank/DDBJ whole genome shotgun (WGS) entry which is preliminary data.</text>
</comment>
<dbReference type="EMBL" id="MIPT01000001">
    <property type="protein sequence ID" value="OHT19253.1"/>
    <property type="molecule type" value="Genomic_DNA"/>
</dbReference>